<dbReference type="EMBL" id="MK318989">
    <property type="protein sequence ID" value="QCL10612.1"/>
    <property type="molecule type" value="Genomic_DNA"/>
</dbReference>
<gene>
    <name evidence="1" type="ORF">pC6.5d_719</name>
</gene>
<evidence type="ECO:0000313" key="1">
    <source>
        <dbReference type="EMBL" id="QCL10612.1"/>
    </source>
</evidence>
<sequence>MTVEISDIENLIEALAAQEHERWAHWQRHMHAQGRKRHDGALLIPAELVSRWERQFDTPYALLSDAEKQSDRDQVMKYFPLIQEWLARSRLA</sequence>
<proteinExistence type="predicted"/>
<dbReference type="AlphaFoldDB" id="A0A7S5DT18"/>
<dbReference type="Gene3D" id="6.20.350.10">
    <property type="match status" value="1"/>
</dbReference>
<keyword evidence="1" id="KW-0614">Plasmid</keyword>
<geneLocation type="plasmid" evidence="1">
    <name>pC6.5d</name>
</geneLocation>
<reference evidence="1" key="1">
    <citation type="submission" date="2018-12" db="EMBL/GenBank/DDBJ databases">
        <title>Three Rhizobium rhizogenes strains isolated from the same crown gall tumor carry diverse plasmids.</title>
        <authorList>
            <person name="Pulawska J."/>
            <person name="Kuzmanovic N."/>
        </authorList>
    </citation>
    <scope>NUCLEOTIDE SEQUENCE</scope>
    <source>
        <strain evidence="1">C6.5</strain>
        <plasmid evidence="1">pC6.5d</plasmid>
    </source>
</reference>
<name>A0A7S5DT18_RHIRH</name>
<protein>
    <submittedName>
        <fullName evidence="1">Uncharacterized protein</fullName>
    </submittedName>
</protein>
<accession>A0A7S5DT18</accession>
<organism evidence="1">
    <name type="scientific">Rhizobium rhizogenes</name>
    <name type="common">Agrobacterium rhizogenes</name>
    <dbReference type="NCBI Taxonomy" id="359"/>
    <lineage>
        <taxon>Bacteria</taxon>
        <taxon>Pseudomonadati</taxon>
        <taxon>Pseudomonadota</taxon>
        <taxon>Alphaproteobacteria</taxon>
        <taxon>Hyphomicrobiales</taxon>
        <taxon>Rhizobiaceae</taxon>
        <taxon>Rhizobium/Agrobacterium group</taxon>
        <taxon>Rhizobium</taxon>
    </lineage>
</organism>